<dbReference type="GO" id="GO:0016491">
    <property type="term" value="F:oxidoreductase activity"/>
    <property type="evidence" value="ECO:0007669"/>
    <property type="project" value="UniProtKB-KW"/>
</dbReference>
<dbReference type="SUPFAM" id="SSF51735">
    <property type="entry name" value="NAD(P)-binding Rossmann-fold domains"/>
    <property type="match status" value="1"/>
</dbReference>
<organism evidence="5 6">
    <name type="scientific">Enterococcus rivorum</name>
    <dbReference type="NCBI Taxonomy" id="762845"/>
    <lineage>
        <taxon>Bacteria</taxon>
        <taxon>Bacillati</taxon>
        <taxon>Bacillota</taxon>
        <taxon>Bacilli</taxon>
        <taxon>Lactobacillales</taxon>
        <taxon>Enterococcaceae</taxon>
        <taxon>Enterococcus</taxon>
    </lineage>
</organism>
<comment type="caution">
    <text evidence="5">The sequence shown here is derived from an EMBL/GenBank/DDBJ whole genome shotgun (WGS) entry which is preliminary data.</text>
</comment>
<dbReference type="Gene3D" id="3.30.360.10">
    <property type="entry name" value="Dihydrodipicolinate Reductase, domain 2"/>
    <property type="match status" value="1"/>
</dbReference>
<keyword evidence="2" id="KW-0560">Oxidoreductase</keyword>
<dbReference type="Pfam" id="PF22725">
    <property type="entry name" value="GFO_IDH_MocA_C3"/>
    <property type="match status" value="1"/>
</dbReference>
<dbReference type="SUPFAM" id="SSF55347">
    <property type="entry name" value="Glyceraldehyde-3-phosphate dehydrogenase-like, C-terminal domain"/>
    <property type="match status" value="1"/>
</dbReference>
<dbReference type="STRING" id="762845.BCR26_00230"/>
<feature type="domain" description="GFO/IDH/MocA-like oxidoreductase" evidence="4">
    <location>
        <begin position="132"/>
        <end position="247"/>
    </location>
</feature>
<evidence type="ECO:0000313" key="5">
    <source>
        <dbReference type="EMBL" id="OEH83936.1"/>
    </source>
</evidence>
<keyword evidence="6" id="KW-1185">Reference proteome</keyword>
<evidence type="ECO:0000313" key="6">
    <source>
        <dbReference type="Proteomes" id="UP000095256"/>
    </source>
</evidence>
<dbReference type="Gene3D" id="3.40.50.720">
    <property type="entry name" value="NAD(P)-binding Rossmann-like Domain"/>
    <property type="match status" value="1"/>
</dbReference>
<dbReference type="InterPro" id="IPR050984">
    <property type="entry name" value="Gfo/Idh/MocA_domain"/>
</dbReference>
<reference evidence="5 6" key="1">
    <citation type="submission" date="2016-09" db="EMBL/GenBank/DDBJ databases">
        <authorList>
            <person name="Capua I."/>
            <person name="De Benedictis P."/>
            <person name="Joannis T."/>
            <person name="Lombin L.H."/>
            <person name="Cattoli G."/>
        </authorList>
    </citation>
    <scope>NUCLEOTIDE SEQUENCE [LARGE SCALE GENOMIC DNA]</scope>
    <source>
        <strain evidence="5 6">LMG 25899</strain>
    </source>
</reference>
<dbReference type="GO" id="GO:0000166">
    <property type="term" value="F:nucleotide binding"/>
    <property type="evidence" value="ECO:0007669"/>
    <property type="project" value="InterPro"/>
</dbReference>
<evidence type="ECO:0000259" key="4">
    <source>
        <dbReference type="Pfam" id="PF22725"/>
    </source>
</evidence>
<dbReference type="AlphaFoldDB" id="A0A1E5L1E5"/>
<accession>A0A1E5L1E5</accession>
<name>A0A1E5L1E5_9ENTE</name>
<dbReference type="Proteomes" id="UP000095256">
    <property type="component" value="Unassembled WGS sequence"/>
</dbReference>
<dbReference type="OrthoDB" id="9815825at2"/>
<evidence type="ECO:0000256" key="2">
    <source>
        <dbReference type="ARBA" id="ARBA00023002"/>
    </source>
</evidence>
<sequence>MNKIRYGILSTAQIVPRFVEGIKASKCGEVRAIASRSLEKAENMAQELGIPKSYGSYEELCKDETIDIIYIATYNKGHFEAAKLALMNNKHVLLEKPFTLKSSHAQELFELAEKKELFLMEAQKSVFLPITHKIKKILHKNQIGAVQWIQSITAYPNVDHISWFHSIEAGGGTLHGSGSYPLQYMQFILNQKITSFSGVATIEPGKTDDQCNVSLKFSNQVLGNLFITVKLDTESKLTIFAQKGRIEVTNFWKAQKATVFYDDGKKEELEAFFDSEFQFELDHVNDCLRKKLTESPIMTKRITLDTVELVESLYTKWLKEG</sequence>
<evidence type="ECO:0000256" key="1">
    <source>
        <dbReference type="ARBA" id="ARBA00010928"/>
    </source>
</evidence>
<dbReference type="PANTHER" id="PTHR22604:SF105">
    <property type="entry name" value="TRANS-1,2-DIHYDROBENZENE-1,2-DIOL DEHYDROGENASE"/>
    <property type="match status" value="1"/>
</dbReference>
<dbReference type="InterPro" id="IPR000683">
    <property type="entry name" value="Gfo/Idh/MocA-like_OxRdtase_N"/>
</dbReference>
<dbReference type="EMBL" id="MIEK01000001">
    <property type="protein sequence ID" value="OEH83936.1"/>
    <property type="molecule type" value="Genomic_DNA"/>
</dbReference>
<proteinExistence type="inferred from homology"/>
<feature type="domain" description="Gfo/Idh/MocA-like oxidoreductase N-terminal" evidence="3">
    <location>
        <begin position="5"/>
        <end position="120"/>
    </location>
</feature>
<gene>
    <name evidence="5" type="ORF">BCR26_00230</name>
</gene>
<dbReference type="InterPro" id="IPR055170">
    <property type="entry name" value="GFO_IDH_MocA-like_dom"/>
</dbReference>
<dbReference type="RefSeq" id="WP_069696947.1">
    <property type="nucleotide sequence ID" value="NZ_JAGGMA010000011.1"/>
</dbReference>
<dbReference type="PANTHER" id="PTHR22604">
    <property type="entry name" value="OXIDOREDUCTASES"/>
    <property type="match status" value="1"/>
</dbReference>
<protein>
    <submittedName>
        <fullName evidence="5">Oxidoreductase</fullName>
    </submittedName>
</protein>
<evidence type="ECO:0000259" key="3">
    <source>
        <dbReference type="Pfam" id="PF01408"/>
    </source>
</evidence>
<dbReference type="InterPro" id="IPR036291">
    <property type="entry name" value="NAD(P)-bd_dom_sf"/>
</dbReference>
<comment type="similarity">
    <text evidence="1">Belongs to the Gfo/Idh/MocA family.</text>
</comment>
<dbReference type="Pfam" id="PF01408">
    <property type="entry name" value="GFO_IDH_MocA"/>
    <property type="match status" value="1"/>
</dbReference>